<evidence type="ECO:0000259" key="3">
    <source>
        <dbReference type="PROSITE" id="PS51186"/>
    </source>
</evidence>
<organism evidence="4 5">
    <name type="scientific">Methanolapillus ohkumae</name>
    <dbReference type="NCBI Taxonomy" id="3028298"/>
    <lineage>
        <taxon>Archaea</taxon>
        <taxon>Methanobacteriati</taxon>
        <taxon>Methanobacteriota</taxon>
        <taxon>Stenosarchaea group</taxon>
        <taxon>Methanomicrobia</taxon>
        <taxon>Methanosarcinales</taxon>
        <taxon>Methanosarcinaceae</taxon>
        <taxon>Methanolapillus</taxon>
    </lineage>
</organism>
<keyword evidence="2" id="KW-0012">Acyltransferase</keyword>
<dbReference type="PROSITE" id="PS51186">
    <property type="entry name" value="GNAT"/>
    <property type="match status" value="1"/>
</dbReference>
<dbReference type="RefSeq" id="WP_338097879.1">
    <property type="nucleotide sequence ID" value="NZ_CP131061.1"/>
</dbReference>
<gene>
    <name evidence="4" type="ORF">MsAm2_01120</name>
</gene>
<dbReference type="GeneID" id="89227508"/>
<keyword evidence="1" id="KW-0808">Transferase</keyword>
<dbReference type="SUPFAM" id="SSF55729">
    <property type="entry name" value="Acyl-CoA N-acyltransferases (Nat)"/>
    <property type="match status" value="1"/>
</dbReference>
<dbReference type="InterPro" id="IPR016181">
    <property type="entry name" value="Acyl_CoA_acyltransferase"/>
</dbReference>
<proteinExistence type="predicted"/>
<dbReference type="GO" id="GO:0031415">
    <property type="term" value="C:NatA complex"/>
    <property type="evidence" value="ECO:0007669"/>
    <property type="project" value="InterPro"/>
</dbReference>
<evidence type="ECO:0000313" key="4">
    <source>
        <dbReference type="EMBL" id="WNY26352.1"/>
    </source>
</evidence>
<dbReference type="Proteomes" id="UP001304970">
    <property type="component" value="Chromosome"/>
</dbReference>
<feature type="domain" description="N-acetyltransferase" evidence="3">
    <location>
        <begin position="6"/>
        <end position="149"/>
    </location>
</feature>
<dbReference type="CDD" id="cd04301">
    <property type="entry name" value="NAT_SF"/>
    <property type="match status" value="1"/>
</dbReference>
<dbReference type="InterPro" id="IPR045047">
    <property type="entry name" value="Ard1-like"/>
</dbReference>
<accession>A0AA96V4C1</accession>
<evidence type="ECO:0000256" key="2">
    <source>
        <dbReference type="ARBA" id="ARBA00023315"/>
    </source>
</evidence>
<dbReference type="PANTHER" id="PTHR23091">
    <property type="entry name" value="N-TERMINAL ACETYLTRANSFERASE"/>
    <property type="match status" value="1"/>
</dbReference>
<reference evidence="4 5" key="1">
    <citation type="submission" date="2023-07" db="EMBL/GenBank/DDBJ databases">
        <title>Closed genome sequence of Methanosarcinaceae archaeon Am2.</title>
        <authorList>
            <person name="Poehlein A."/>
            <person name="Protasov E."/>
            <person name="Platt K."/>
            <person name="Reeh H."/>
            <person name="Daniel R."/>
            <person name="Brune A."/>
        </authorList>
    </citation>
    <scope>NUCLEOTIDE SEQUENCE [LARGE SCALE GENOMIC DNA]</scope>
    <source>
        <strain evidence="4 5">Am2</strain>
    </source>
</reference>
<dbReference type="GO" id="GO:0004596">
    <property type="term" value="F:protein-N-terminal amino-acid acetyltransferase activity"/>
    <property type="evidence" value="ECO:0007669"/>
    <property type="project" value="InterPro"/>
</dbReference>
<sequence>MNPPTPIIRRYHPNDEYSILMLEAEAFGDHNPYEYIQFYEFLHDGFFVCTIGQDIVGFVVGYALSETEGHIFSLAVSKFHRNQGIAELLVDHICTYFLLKGLSKASLEVRISNEPAIHLYKKLGFLPAWVESKYYSDGEDGYVMMVNLNFYFHQKEQLRILESRKNKEPVDKKKMN</sequence>
<dbReference type="PANTHER" id="PTHR23091:SF4">
    <property type="entry name" value="N-TERMINAL AMINO-ACID N(ALPHA)-ACETYLTRANSFERASE NATA"/>
    <property type="match status" value="1"/>
</dbReference>
<evidence type="ECO:0000313" key="5">
    <source>
        <dbReference type="Proteomes" id="UP001304970"/>
    </source>
</evidence>
<keyword evidence="5" id="KW-1185">Reference proteome</keyword>
<protein>
    <recommendedName>
        <fullName evidence="3">N-acetyltransferase domain-containing protein</fullName>
    </recommendedName>
</protein>
<name>A0AA96V4C1_9EURY</name>
<evidence type="ECO:0000256" key="1">
    <source>
        <dbReference type="ARBA" id="ARBA00022679"/>
    </source>
</evidence>
<dbReference type="Gene3D" id="3.40.630.30">
    <property type="match status" value="1"/>
</dbReference>
<dbReference type="EMBL" id="CP131061">
    <property type="protein sequence ID" value="WNY26352.1"/>
    <property type="molecule type" value="Genomic_DNA"/>
</dbReference>
<dbReference type="AlphaFoldDB" id="A0AA96V4C1"/>
<dbReference type="Pfam" id="PF00583">
    <property type="entry name" value="Acetyltransf_1"/>
    <property type="match status" value="1"/>
</dbReference>
<dbReference type="InterPro" id="IPR000182">
    <property type="entry name" value="GNAT_dom"/>
</dbReference>